<feature type="domain" description="Resolvase/invertase-type recombinase catalytic" evidence="2">
    <location>
        <begin position="15"/>
        <end position="166"/>
    </location>
</feature>
<evidence type="ECO:0000259" key="3">
    <source>
        <dbReference type="PROSITE" id="PS51737"/>
    </source>
</evidence>
<comment type="caution">
    <text evidence="4">The sequence shown here is derived from an EMBL/GenBank/DDBJ whole genome shotgun (WGS) entry which is preliminary data.</text>
</comment>
<dbReference type="AlphaFoldDB" id="A0A9D7E3I4"/>
<dbReference type="CDD" id="cd00338">
    <property type="entry name" value="Ser_Recombinase"/>
    <property type="match status" value="1"/>
</dbReference>
<reference evidence="4" key="1">
    <citation type="submission" date="2020-10" db="EMBL/GenBank/DDBJ databases">
        <title>Connecting structure to function with the recovery of over 1000 high-quality activated sludge metagenome-assembled genomes encoding full-length rRNA genes using long-read sequencing.</title>
        <authorList>
            <person name="Singleton C.M."/>
            <person name="Petriglieri F."/>
            <person name="Kristensen J.M."/>
            <person name="Kirkegaard R.H."/>
            <person name="Michaelsen T.Y."/>
            <person name="Andersen M.H."/>
            <person name="Karst S.M."/>
            <person name="Dueholm M.S."/>
            <person name="Nielsen P.H."/>
            <person name="Albertsen M."/>
        </authorList>
    </citation>
    <scope>NUCLEOTIDE SEQUENCE</scope>
    <source>
        <strain evidence="4">Bjer_18-Q3-R1-45_BAT3C.347</strain>
    </source>
</reference>
<feature type="coiled-coil region" evidence="1">
    <location>
        <begin position="417"/>
        <end position="473"/>
    </location>
</feature>
<dbReference type="PROSITE" id="PS51736">
    <property type="entry name" value="RECOMBINASES_3"/>
    <property type="match status" value="1"/>
</dbReference>
<dbReference type="SUPFAM" id="SSF53041">
    <property type="entry name" value="Resolvase-like"/>
    <property type="match status" value="1"/>
</dbReference>
<name>A0A9D7E3I4_9PROT</name>
<proteinExistence type="predicted"/>
<gene>
    <name evidence="4" type="ORF">IPH26_10875</name>
</gene>
<accession>A0A9D7E3I4</accession>
<evidence type="ECO:0000313" key="4">
    <source>
        <dbReference type="EMBL" id="MBK6973414.1"/>
    </source>
</evidence>
<dbReference type="InterPro" id="IPR036162">
    <property type="entry name" value="Resolvase-like_N_sf"/>
</dbReference>
<dbReference type="GO" id="GO:0003677">
    <property type="term" value="F:DNA binding"/>
    <property type="evidence" value="ECO:0007669"/>
    <property type="project" value="InterPro"/>
</dbReference>
<dbReference type="PANTHER" id="PTHR30461:SF23">
    <property type="entry name" value="DNA RECOMBINASE-RELATED"/>
    <property type="match status" value="1"/>
</dbReference>
<dbReference type="InterPro" id="IPR011109">
    <property type="entry name" value="DNA_bind_recombinase_dom"/>
</dbReference>
<dbReference type="Pfam" id="PF07508">
    <property type="entry name" value="Recombinase"/>
    <property type="match status" value="1"/>
</dbReference>
<dbReference type="Proteomes" id="UP000807785">
    <property type="component" value="Unassembled WGS sequence"/>
</dbReference>
<dbReference type="InterPro" id="IPR038109">
    <property type="entry name" value="DNA_bind_recomb_sf"/>
</dbReference>
<feature type="domain" description="Recombinase" evidence="3">
    <location>
        <begin position="177"/>
        <end position="317"/>
    </location>
</feature>
<keyword evidence="1" id="KW-0175">Coiled coil</keyword>
<dbReference type="Pfam" id="PF00239">
    <property type="entry name" value="Resolvase"/>
    <property type="match status" value="1"/>
</dbReference>
<evidence type="ECO:0000256" key="1">
    <source>
        <dbReference type="SAM" id="Coils"/>
    </source>
</evidence>
<evidence type="ECO:0000313" key="5">
    <source>
        <dbReference type="Proteomes" id="UP000807785"/>
    </source>
</evidence>
<organism evidence="4 5">
    <name type="scientific">Candidatus Methylophosphatis roskildensis</name>
    <dbReference type="NCBI Taxonomy" id="2899263"/>
    <lineage>
        <taxon>Bacteria</taxon>
        <taxon>Pseudomonadati</taxon>
        <taxon>Pseudomonadota</taxon>
        <taxon>Betaproteobacteria</taxon>
        <taxon>Nitrosomonadales</taxon>
        <taxon>Sterolibacteriaceae</taxon>
        <taxon>Candidatus Methylophosphatis</taxon>
    </lineage>
</organism>
<protein>
    <submittedName>
        <fullName evidence="4">Recombinase family protein</fullName>
    </submittedName>
</protein>
<dbReference type="PROSITE" id="PS51737">
    <property type="entry name" value="RECOMBINASE_DNA_BIND"/>
    <property type="match status" value="1"/>
</dbReference>
<dbReference type="PANTHER" id="PTHR30461">
    <property type="entry name" value="DNA-INVERTASE FROM LAMBDOID PROPHAGE"/>
    <property type="match status" value="1"/>
</dbReference>
<dbReference type="GO" id="GO:0000150">
    <property type="term" value="F:DNA strand exchange activity"/>
    <property type="evidence" value="ECO:0007669"/>
    <property type="project" value="InterPro"/>
</dbReference>
<dbReference type="InterPro" id="IPR006119">
    <property type="entry name" value="Resolv_N"/>
</dbReference>
<evidence type="ECO:0000259" key="2">
    <source>
        <dbReference type="PROSITE" id="PS51736"/>
    </source>
</evidence>
<dbReference type="Pfam" id="PF13408">
    <property type="entry name" value="Zn_ribbon_recom"/>
    <property type="match status" value="1"/>
</dbReference>
<dbReference type="Gene3D" id="3.40.50.1390">
    <property type="entry name" value="Resolvase, N-terminal catalytic domain"/>
    <property type="match status" value="1"/>
</dbReference>
<sequence length="737" mass="83010">MTDDSKIKPAHRQRGAFGYVRQSTPAQVEHNRESTERQYALADRAMELGWSREQVTVVDEDLGLSGSSTDKRSGFARLIAAVAMRLVGIVLGLEVSRLARNNADWYHLLDLCAMTDTLIGDADGLYHPAWFNDRLLLGLKGTMSEAELHIIRARLEGGIRNKAARGELRRGLPTGFIWGEEDGEVLLHPDEAVRQAIRCVFERFAELGSARRVWLWLRGEGLSFPAQYNNYGNEIRWGTPTYTAIHGILTNPVYAGAYVYGKSRHERVLDEAGKIKKRSRKLPQSQWAVLIHEHHEGYIDRATYEANQARLGTNIRPRAHQPGGAVREGAALLQGIATCGHCGRKLRTQYPGRNARPGYYCAGENVVNGRGVHCLNIGGMQIDQAVADSLLEALKPAALEAALQATQQLESDHHAALAQWRMTVERVRYEAQRAERRYRAVDAENRLVARGLEAEWELRLSELEQAQTELARKRQLRPHTLSPEERQRIGALGADLKRVWAAPTTTDRDKKELLRTLLEEVIITVQRDEWRAHLTLRWRGGMISEIDVHLPRLNPARIHTDEDTVELVRRLAAHYPDGLIAGILNRQGRKTVRGERFSANQVGSLRRYRDIARFEPPAEPPKGELVTIAGAADILQVAPSTIHRWLAEGLIAGEQLTPGAPWRIRITDELRARFVEEPPEGYVAMLEATLLLGVSRQTVLQRVKRGELDAVHVIRGRRKGIRIRIIDDQPDLFTQKS</sequence>
<dbReference type="InterPro" id="IPR050639">
    <property type="entry name" value="SSR_resolvase"/>
</dbReference>
<dbReference type="EMBL" id="JADJEV010000003">
    <property type="protein sequence ID" value="MBK6973414.1"/>
    <property type="molecule type" value="Genomic_DNA"/>
</dbReference>
<dbReference type="SMART" id="SM00857">
    <property type="entry name" value="Resolvase"/>
    <property type="match status" value="1"/>
</dbReference>
<dbReference type="Gene3D" id="3.90.1750.20">
    <property type="entry name" value="Putative Large Serine Recombinase, Chain B, Domain 2"/>
    <property type="match status" value="1"/>
</dbReference>
<dbReference type="InterPro" id="IPR025827">
    <property type="entry name" value="Zn_ribbon_recom_dom"/>
</dbReference>